<dbReference type="InterPro" id="IPR011989">
    <property type="entry name" value="ARM-like"/>
</dbReference>
<keyword evidence="1" id="KW-0812">Transmembrane</keyword>
<proteinExistence type="predicted"/>
<organism evidence="2 3">
    <name type="scientific">Roridomyces roridus</name>
    <dbReference type="NCBI Taxonomy" id="1738132"/>
    <lineage>
        <taxon>Eukaryota</taxon>
        <taxon>Fungi</taxon>
        <taxon>Dikarya</taxon>
        <taxon>Basidiomycota</taxon>
        <taxon>Agaricomycotina</taxon>
        <taxon>Agaricomycetes</taxon>
        <taxon>Agaricomycetidae</taxon>
        <taxon>Agaricales</taxon>
        <taxon>Marasmiineae</taxon>
        <taxon>Mycenaceae</taxon>
        <taxon>Roridomyces</taxon>
    </lineage>
</organism>
<accession>A0AAD7BDN0</accession>
<evidence type="ECO:0000313" key="3">
    <source>
        <dbReference type="Proteomes" id="UP001221142"/>
    </source>
</evidence>
<evidence type="ECO:0000256" key="1">
    <source>
        <dbReference type="SAM" id="Phobius"/>
    </source>
</evidence>
<sequence length="160" mass="17663">MIHTILDFAKTDISRSQGFQEVVKHVTGLLSDPKTDVRLATLKIFQAISGQDFFTASVVNTLPALINALGKDAVSSFDDHEEVFRIEVLELLAILATQDTTYREIISATLILGSKVPSRHSLNKCCLTLVVICVMMTGAIAWQEFGFCLSLVSRRHHSQS</sequence>
<keyword evidence="1" id="KW-1133">Transmembrane helix</keyword>
<feature type="transmembrane region" description="Helical" evidence="1">
    <location>
        <begin position="127"/>
        <end position="152"/>
    </location>
</feature>
<reference evidence="2" key="1">
    <citation type="submission" date="2023-03" db="EMBL/GenBank/DDBJ databases">
        <title>Massive genome expansion in bonnet fungi (Mycena s.s.) driven by repeated elements and novel gene families across ecological guilds.</title>
        <authorList>
            <consortium name="Lawrence Berkeley National Laboratory"/>
            <person name="Harder C.B."/>
            <person name="Miyauchi S."/>
            <person name="Viragh M."/>
            <person name="Kuo A."/>
            <person name="Thoen E."/>
            <person name="Andreopoulos B."/>
            <person name="Lu D."/>
            <person name="Skrede I."/>
            <person name="Drula E."/>
            <person name="Henrissat B."/>
            <person name="Morin E."/>
            <person name="Kohler A."/>
            <person name="Barry K."/>
            <person name="LaButti K."/>
            <person name="Morin E."/>
            <person name="Salamov A."/>
            <person name="Lipzen A."/>
            <person name="Mereny Z."/>
            <person name="Hegedus B."/>
            <person name="Baldrian P."/>
            <person name="Stursova M."/>
            <person name="Weitz H."/>
            <person name="Taylor A."/>
            <person name="Grigoriev I.V."/>
            <person name="Nagy L.G."/>
            <person name="Martin F."/>
            <person name="Kauserud H."/>
        </authorList>
    </citation>
    <scope>NUCLEOTIDE SEQUENCE</scope>
    <source>
        <strain evidence="2">9284</strain>
    </source>
</reference>
<protein>
    <submittedName>
        <fullName evidence="2">Uncharacterized protein</fullName>
    </submittedName>
</protein>
<keyword evidence="1" id="KW-0472">Membrane</keyword>
<dbReference type="Proteomes" id="UP001221142">
    <property type="component" value="Unassembled WGS sequence"/>
</dbReference>
<comment type="caution">
    <text evidence="2">The sequence shown here is derived from an EMBL/GenBank/DDBJ whole genome shotgun (WGS) entry which is preliminary data.</text>
</comment>
<dbReference type="EMBL" id="JARKIF010000020">
    <property type="protein sequence ID" value="KAJ7617720.1"/>
    <property type="molecule type" value="Genomic_DNA"/>
</dbReference>
<dbReference type="SUPFAM" id="SSF48371">
    <property type="entry name" value="ARM repeat"/>
    <property type="match status" value="1"/>
</dbReference>
<evidence type="ECO:0000313" key="2">
    <source>
        <dbReference type="EMBL" id="KAJ7617720.1"/>
    </source>
</evidence>
<dbReference type="InterPro" id="IPR016024">
    <property type="entry name" value="ARM-type_fold"/>
</dbReference>
<dbReference type="Gene3D" id="1.25.10.10">
    <property type="entry name" value="Leucine-rich Repeat Variant"/>
    <property type="match status" value="1"/>
</dbReference>
<name>A0AAD7BDN0_9AGAR</name>
<dbReference type="AlphaFoldDB" id="A0AAD7BDN0"/>
<keyword evidence="3" id="KW-1185">Reference proteome</keyword>
<gene>
    <name evidence="2" type="ORF">FB45DRAFT_213809</name>
</gene>